<feature type="transmembrane region" description="Helical" evidence="1">
    <location>
        <begin position="6"/>
        <end position="31"/>
    </location>
</feature>
<organism evidence="2 3">
    <name type="scientific">Eubacterium multiforme</name>
    <dbReference type="NCBI Taxonomy" id="83339"/>
    <lineage>
        <taxon>Bacteria</taxon>
        <taxon>Bacillati</taxon>
        <taxon>Bacillota</taxon>
        <taxon>Clostridia</taxon>
        <taxon>Eubacteriales</taxon>
        <taxon>Eubacteriaceae</taxon>
        <taxon>Eubacterium</taxon>
    </lineage>
</organism>
<evidence type="ECO:0000313" key="3">
    <source>
        <dbReference type="Proteomes" id="UP001228504"/>
    </source>
</evidence>
<reference evidence="2 3" key="1">
    <citation type="submission" date="2023-07" db="EMBL/GenBank/DDBJ databases">
        <title>Genomic Encyclopedia of Type Strains, Phase IV (KMG-IV): sequencing the most valuable type-strain genomes for metagenomic binning, comparative biology and taxonomic classification.</title>
        <authorList>
            <person name="Goeker M."/>
        </authorList>
    </citation>
    <scope>NUCLEOTIDE SEQUENCE [LARGE SCALE GENOMIC DNA]</scope>
    <source>
        <strain evidence="2 3">DSM 20694</strain>
    </source>
</reference>
<protein>
    <submittedName>
        <fullName evidence="2">Mannitol-specific phosphotransferase system IIBC component</fullName>
    </submittedName>
</protein>
<keyword evidence="1" id="KW-0472">Membrane</keyword>
<keyword evidence="1" id="KW-1133">Transmembrane helix</keyword>
<comment type="caution">
    <text evidence="2">The sequence shown here is derived from an EMBL/GenBank/DDBJ whole genome shotgun (WGS) entry which is preliminary data.</text>
</comment>
<proteinExistence type="predicted"/>
<evidence type="ECO:0000256" key="1">
    <source>
        <dbReference type="SAM" id="Phobius"/>
    </source>
</evidence>
<keyword evidence="3" id="KW-1185">Reference proteome</keyword>
<keyword evidence="1" id="KW-0812">Transmembrane</keyword>
<sequence>MLLIIYFIFGIFIIFSNEKFPILIYIIPILFANSNGIVLINENYISTIFKTVSTKNINCIRIENDAFVSSHTRAQLIFFMNNKKKKIKVNIPNRNIDSVKNSLRELGYEVHITTKTS</sequence>
<accession>A0ABT9UT93</accession>
<name>A0ABT9UT93_9FIRM</name>
<dbReference type="EMBL" id="JAUSUF010000003">
    <property type="protein sequence ID" value="MDQ0149506.1"/>
    <property type="molecule type" value="Genomic_DNA"/>
</dbReference>
<dbReference type="Proteomes" id="UP001228504">
    <property type="component" value="Unassembled WGS sequence"/>
</dbReference>
<evidence type="ECO:0000313" key="2">
    <source>
        <dbReference type="EMBL" id="MDQ0149506.1"/>
    </source>
</evidence>
<gene>
    <name evidence="2" type="ORF">J2S18_001436</name>
</gene>